<organism evidence="1 2">
    <name type="scientific">Arctium lappa</name>
    <name type="common">Greater burdock</name>
    <name type="synonym">Lappa major</name>
    <dbReference type="NCBI Taxonomy" id="4217"/>
    <lineage>
        <taxon>Eukaryota</taxon>
        <taxon>Viridiplantae</taxon>
        <taxon>Streptophyta</taxon>
        <taxon>Embryophyta</taxon>
        <taxon>Tracheophyta</taxon>
        <taxon>Spermatophyta</taxon>
        <taxon>Magnoliopsida</taxon>
        <taxon>eudicotyledons</taxon>
        <taxon>Gunneridae</taxon>
        <taxon>Pentapetalae</taxon>
        <taxon>asterids</taxon>
        <taxon>campanulids</taxon>
        <taxon>Asterales</taxon>
        <taxon>Asteraceae</taxon>
        <taxon>Carduoideae</taxon>
        <taxon>Cardueae</taxon>
        <taxon>Arctiinae</taxon>
        <taxon>Arctium</taxon>
    </lineage>
</organism>
<dbReference type="EMBL" id="CM042058">
    <property type="protein sequence ID" value="KAI3684577.1"/>
    <property type="molecule type" value="Genomic_DNA"/>
</dbReference>
<keyword evidence="2" id="KW-1185">Reference proteome</keyword>
<proteinExistence type="predicted"/>
<sequence>MQQFKGVQKSDEFEKLPSCAVCPDFDPRTLVLVGNSGDGKSATGFFNSSVGRGTVGDIISCIKLAIDGIHAVLVVFSVCNRCFEEEKAAISSLQMLFGKQICGYMIVVFTGGDLLEEDGKTLEDFLCNCPQELKELREPTEAVQVLKMTERYSQLEMLGLMEKIRVEHLNPKFEMMEMMLMNIKLKFEQELLVEQAARLKLEDDVKTAKKKADEDIARLKKELKKDRDSLTKRLKGK</sequence>
<reference evidence="1 2" key="2">
    <citation type="journal article" date="2022" name="Mol. Ecol. Resour.">
        <title>The genomes of chicory, endive, great burdock and yacon provide insights into Asteraceae paleo-polyploidization history and plant inulin production.</title>
        <authorList>
            <person name="Fan W."/>
            <person name="Wang S."/>
            <person name="Wang H."/>
            <person name="Wang A."/>
            <person name="Jiang F."/>
            <person name="Liu H."/>
            <person name="Zhao H."/>
            <person name="Xu D."/>
            <person name="Zhang Y."/>
        </authorList>
    </citation>
    <scope>NUCLEOTIDE SEQUENCE [LARGE SCALE GENOMIC DNA]</scope>
    <source>
        <strain evidence="2">cv. Niubang</strain>
    </source>
</reference>
<protein>
    <submittedName>
        <fullName evidence="1">Uncharacterized protein</fullName>
    </submittedName>
</protein>
<gene>
    <name evidence="1" type="ORF">L6452_33801</name>
</gene>
<evidence type="ECO:0000313" key="2">
    <source>
        <dbReference type="Proteomes" id="UP001055879"/>
    </source>
</evidence>
<reference evidence="2" key="1">
    <citation type="journal article" date="2022" name="Mol. Ecol. Resour.">
        <title>The genomes of chicory, endive, great burdock and yacon provide insights into Asteraceae palaeo-polyploidization history and plant inulin production.</title>
        <authorList>
            <person name="Fan W."/>
            <person name="Wang S."/>
            <person name="Wang H."/>
            <person name="Wang A."/>
            <person name="Jiang F."/>
            <person name="Liu H."/>
            <person name="Zhao H."/>
            <person name="Xu D."/>
            <person name="Zhang Y."/>
        </authorList>
    </citation>
    <scope>NUCLEOTIDE SEQUENCE [LARGE SCALE GENOMIC DNA]</scope>
    <source>
        <strain evidence="2">cv. Niubang</strain>
    </source>
</reference>
<evidence type="ECO:0000313" key="1">
    <source>
        <dbReference type="EMBL" id="KAI3684577.1"/>
    </source>
</evidence>
<comment type="caution">
    <text evidence="1">The sequence shown here is derived from an EMBL/GenBank/DDBJ whole genome shotgun (WGS) entry which is preliminary data.</text>
</comment>
<name>A0ACB8YFT5_ARCLA</name>
<accession>A0ACB8YFT5</accession>
<dbReference type="Proteomes" id="UP001055879">
    <property type="component" value="Linkage Group LG12"/>
</dbReference>